<sequence length="501" mass="53972">MRRLRKRKQRDANKFPAAQLFLLALVRVAEPIALTSIFPYAWKLVLHFHVGQESKASFYAGLLISAFALAESITGMFWGGLSDRVGRKPVLLMGCLGTIASLLVVGFSGSFWMALAGRFLGGALNGNIGVIQTMVAELVQNPKHEPYAIMPFVWSVGTIVGPSIGGLFAMPVKTWPDVFSKGGVFDKFPYLLPNLICVGLMLISVVAGYFCLEETHPDMQPWSTASDLAHTHAETPIMPAQAGTTTSAANLTQPDNGRSRTPSAHSESSSSNSDRVFTKKIIMLTVALGIFTYHSMTYDHLLPIFFQDERVSPTTILSNVPTGSLAGGLGLSTQRVGLIMSINGLLALLIQALIFPLIVSYLGVWRTFLAVTLGHPVAYTIVPFLVFVPERYLYVAIYGCLFIRNLMAILAYPLLLILIKEAAPKPSSLGRINGLAASTGAACRTLASPIAGALYGLGIGVECTGIAWWCSALVAMVGAAQVWEALWMGMEAGREGGERAW</sequence>
<feature type="transmembrane region" description="Helical" evidence="7">
    <location>
        <begin position="59"/>
        <end position="78"/>
    </location>
</feature>
<dbReference type="Gene3D" id="1.20.1250.20">
    <property type="entry name" value="MFS general substrate transporter like domains"/>
    <property type="match status" value="1"/>
</dbReference>
<dbReference type="GO" id="GO:0016020">
    <property type="term" value="C:membrane"/>
    <property type="evidence" value="ECO:0007669"/>
    <property type="project" value="UniProtKB-SubCell"/>
</dbReference>
<dbReference type="GeneID" id="13399630"/>
<feature type="domain" description="Major facilitator superfamily (MFS) profile" evidence="8">
    <location>
        <begin position="19"/>
        <end position="490"/>
    </location>
</feature>
<name>F9X4H3_ZYMTI</name>
<accession>F9X4H3</accession>
<feature type="transmembrane region" description="Helical" evidence="7">
    <location>
        <begin position="368"/>
        <end position="388"/>
    </location>
</feature>
<dbReference type="Proteomes" id="UP000008062">
    <property type="component" value="Chromosome 2"/>
</dbReference>
<dbReference type="KEGG" id="ztr:MYCGRDRAFT_84671"/>
<feature type="compositionally biased region" description="Polar residues" evidence="6">
    <location>
        <begin position="242"/>
        <end position="256"/>
    </location>
</feature>
<comment type="subcellular location">
    <subcellularLocation>
        <location evidence="1">Membrane</location>
        <topology evidence="1">Multi-pass membrane protein</topology>
    </subcellularLocation>
</comment>
<dbReference type="InterPro" id="IPR001958">
    <property type="entry name" value="Tet-R_TetA/multi-R_MdtG-like"/>
</dbReference>
<organism evidence="9 10">
    <name type="scientific">Zymoseptoria tritici (strain CBS 115943 / IPO323)</name>
    <name type="common">Speckled leaf blotch fungus</name>
    <name type="synonym">Septoria tritici</name>
    <dbReference type="NCBI Taxonomy" id="336722"/>
    <lineage>
        <taxon>Eukaryota</taxon>
        <taxon>Fungi</taxon>
        <taxon>Dikarya</taxon>
        <taxon>Ascomycota</taxon>
        <taxon>Pezizomycotina</taxon>
        <taxon>Dothideomycetes</taxon>
        <taxon>Dothideomycetidae</taxon>
        <taxon>Mycosphaerellales</taxon>
        <taxon>Mycosphaerellaceae</taxon>
        <taxon>Zymoseptoria</taxon>
    </lineage>
</organism>
<dbReference type="OrthoDB" id="10262656at2759"/>
<evidence type="ECO:0000313" key="10">
    <source>
        <dbReference type="Proteomes" id="UP000008062"/>
    </source>
</evidence>
<evidence type="ECO:0000256" key="4">
    <source>
        <dbReference type="ARBA" id="ARBA00022989"/>
    </source>
</evidence>
<evidence type="ECO:0000256" key="6">
    <source>
        <dbReference type="SAM" id="MobiDB-lite"/>
    </source>
</evidence>
<dbReference type="PANTHER" id="PTHR23504">
    <property type="entry name" value="MAJOR FACILITATOR SUPERFAMILY DOMAIN-CONTAINING PROTEIN 10"/>
    <property type="match status" value="1"/>
</dbReference>
<evidence type="ECO:0000256" key="3">
    <source>
        <dbReference type="ARBA" id="ARBA00022692"/>
    </source>
</evidence>
<feature type="compositionally biased region" description="Low complexity" evidence="6">
    <location>
        <begin position="259"/>
        <end position="272"/>
    </location>
</feature>
<evidence type="ECO:0000256" key="7">
    <source>
        <dbReference type="SAM" id="Phobius"/>
    </source>
</evidence>
<dbReference type="PROSITE" id="PS50850">
    <property type="entry name" value="MFS"/>
    <property type="match status" value="1"/>
</dbReference>
<dbReference type="OMA" id="PIAYVMV"/>
<feature type="transmembrane region" description="Helical" evidence="7">
    <location>
        <begin position="151"/>
        <end position="170"/>
    </location>
</feature>
<feature type="transmembrane region" description="Helical" evidence="7">
    <location>
        <begin position="316"/>
        <end position="333"/>
    </location>
</feature>
<evidence type="ECO:0000256" key="2">
    <source>
        <dbReference type="ARBA" id="ARBA00022448"/>
    </source>
</evidence>
<dbReference type="FunCoup" id="F9X4H3">
    <property type="interactions" value="58"/>
</dbReference>
<dbReference type="EMBL" id="CM001197">
    <property type="protein sequence ID" value="EGP90475.1"/>
    <property type="molecule type" value="Genomic_DNA"/>
</dbReference>
<dbReference type="GO" id="GO:0022857">
    <property type="term" value="F:transmembrane transporter activity"/>
    <property type="evidence" value="ECO:0007669"/>
    <property type="project" value="InterPro"/>
</dbReference>
<dbReference type="RefSeq" id="XP_003855499.1">
    <property type="nucleotide sequence ID" value="XM_003855451.1"/>
</dbReference>
<gene>
    <name evidence="9" type="ORF">MYCGRDRAFT_84671</name>
</gene>
<feature type="transmembrane region" description="Helical" evidence="7">
    <location>
        <begin position="277"/>
        <end position="296"/>
    </location>
</feature>
<dbReference type="eggNOG" id="KOG2615">
    <property type="taxonomic scope" value="Eukaryota"/>
</dbReference>
<protein>
    <recommendedName>
        <fullName evidence="8">Major facilitator superfamily (MFS) profile domain-containing protein</fullName>
    </recommendedName>
</protein>
<dbReference type="InParanoid" id="F9X4H3"/>
<dbReference type="PRINTS" id="PR01035">
    <property type="entry name" value="TCRTETA"/>
</dbReference>
<dbReference type="SUPFAM" id="SSF103473">
    <property type="entry name" value="MFS general substrate transporter"/>
    <property type="match status" value="1"/>
</dbReference>
<feature type="region of interest" description="Disordered" evidence="6">
    <location>
        <begin position="240"/>
        <end position="272"/>
    </location>
</feature>
<keyword evidence="5 7" id="KW-0472">Membrane</keyword>
<reference evidence="9 10" key="1">
    <citation type="journal article" date="2011" name="PLoS Genet.">
        <title>Finished genome of the fungal wheat pathogen Mycosphaerella graminicola reveals dispensome structure, chromosome plasticity, and stealth pathogenesis.</title>
        <authorList>
            <person name="Goodwin S.B."/>
            <person name="Ben M'barek S."/>
            <person name="Dhillon B."/>
            <person name="Wittenberg A.H.J."/>
            <person name="Crane C.F."/>
            <person name="Hane J.K."/>
            <person name="Foster A.J."/>
            <person name="Van der Lee T.A.J."/>
            <person name="Grimwood J."/>
            <person name="Aerts A."/>
            <person name="Antoniw J."/>
            <person name="Bailey A."/>
            <person name="Bluhm B."/>
            <person name="Bowler J."/>
            <person name="Bristow J."/>
            <person name="van der Burgt A."/>
            <person name="Canto-Canche B."/>
            <person name="Churchill A.C.L."/>
            <person name="Conde-Ferraez L."/>
            <person name="Cools H.J."/>
            <person name="Coutinho P.M."/>
            <person name="Csukai M."/>
            <person name="Dehal P."/>
            <person name="De Wit P."/>
            <person name="Donzelli B."/>
            <person name="van de Geest H.C."/>
            <person name="van Ham R.C.H.J."/>
            <person name="Hammond-Kosack K.E."/>
            <person name="Henrissat B."/>
            <person name="Kilian A."/>
            <person name="Kobayashi A.K."/>
            <person name="Koopmann E."/>
            <person name="Kourmpetis Y."/>
            <person name="Kuzniar A."/>
            <person name="Lindquist E."/>
            <person name="Lombard V."/>
            <person name="Maliepaard C."/>
            <person name="Martins N."/>
            <person name="Mehrabi R."/>
            <person name="Nap J.P.H."/>
            <person name="Ponomarenko A."/>
            <person name="Rudd J.J."/>
            <person name="Salamov A."/>
            <person name="Schmutz J."/>
            <person name="Schouten H.J."/>
            <person name="Shapiro H."/>
            <person name="Stergiopoulos I."/>
            <person name="Torriani S.F.F."/>
            <person name="Tu H."/>
            <person name="de Vries R.P."/>
            <person name="Waalwijk C."/>
            <person name="Ware S.B."/>
            <person name="Wiebenga A."/>
            <person name="Zwiers L.-H."/>
            <person name="Oliver R.P."/>
            <person name="Grigoriev I.V."/>
            <person name="Kema G.H.J."/>
        </authorList>
    </citation>
    <scope>NUCLEOTIDE SEQUENCE [LARGE SCALE GENOMIC DNA]</scope>
    <source>
        <strain evidence="10">CBS 115943 / IPO323</strain>
    </source>
</reference>
<dbReference type="InterPro" id="IPR011701">
    <property type="entry name" value="MFS"/>
</dbReference>
<dbReference type="InterPro" id="IPR020846">
    <property type="entry name" value="MFS_dom"/>
</dbReference>
<dbReference type="InterPro" id="IPR036259">
    <property type="entry name" value="MFS_trans_sf"/>
</dbReference>
<feature type="transmembrane region" description="Helical" evidence="7">
    <location>
        <begin position="90"/>
        <end position="113"/>
    </location>
</feature>
<dbReference type="AlphaFoldDB" id="F9X4H3"/>
<keyword evidence="2" id="KW-0813">Transport</keyword>
<feature type="transmembrane region" description="Helical" evidence="7">
    <location>
        <begin position="119"/>
        <end position="139"/>
    </location>
</feature>
<feature type="transmembrane region" description="Helical" evidence="7">
    <location>
        <begin position="466"/>
        <end position="486"/>
    </location>
</feature>
<keyword evidence="3 7" id="KW-0812">Transmembrane</keyword>
<feature type="transmembrane region" description="Helical" evidence="7">
    <location>
        <begin position="345"/>
        <end position="362"/>
    </location>
</feature>
<evidence type="ECO:0000256" key="1">
    <source>
        <dbReference type="ARBA" id="ARBA00004141"/>
    </source>
</evidence>
<dbReference type="Pfam" id="PF07690">
    <property type="entry name" value="MFS_1"/>
    <property type="match status" value="1"/>
</dbReference>
<feature type="transmembrane region" description="Helical" evidence="7">
    <location>
        <begin position="190"/>
        <end position="212"/>
    </location>
</feature>
<evidence type="ECO:0000313" key="9">
    <source>
        <dbReference type="EMBL" id="EGP90475.1"/>
    </source>
</evidence>
<evidence type="ECO:0000256" key="5">
    <source>
        <dbReference type="ARBA" id="ARBA00023136"/>
    </source>
</evidence>
<keyword evidence="4 7" id="KW-1133">Transmembrane helix</keyword>
<proteinExistence type="predicted"/>
<feature type="transmembrane region" description="Helical" evidence="7">
    <location>
        <begin position="395"/>
        <end position="419"/>
    </location>
</feature>
<keyword evidence="10" id="KW-1185">Reference proteome</keyword>
<evidence type="ECO:0000259" key="8">
    <source>
        <dbReference type="PROSITE" id="PS50850"/>
    </source>
</evidence>
<dbReference type="HOGENOM" id="CLU_001265_54_5_1"/>
<dbReference type="PANTHER" id="PTHR23504:SF2">
    <property type="entry name" value="TRANSPORTER, PUTATIVE (AFU_ORTHOLOGUE AFUA_8G04150)-RELATED"/>
    <property type="match status" value="1"/>
</dbReference>